<dbReference type="OrthoDB" id="58286at2759"/>
<accession>A0A485KT78</accession>
<sequence length="237" mass="26758">MAIRTVLLSTDLLPRVQAYQFGLFDDLQPSFRAWVARIVSFDTKRQQTMVQLPTDQGATALDEYFVNAATDRAFLLHHAIATGASLPRVLRWVACFGDELVSRYTMDCAATHGRLDVLEWLHQHRDEGCTTDAMDFAALRGHVDVVRFLHERRTEGATFLAMDFAAGQGHGDVVRFLHERRTEGCSTMAMDTAASNGHLEMVRFLHQERHEGHTMKAMDGATKYHHDHVVAYLQGMT</sequence>
<evidence type="ECO:0000313" key="3">
    <source>
        <dbReference type="Proteomes" id="UP000332933"/>
    </source>
</evidence>
<dbReference type="EMBL" id="CAADRA010005310">
    <property type="protein sequence ID" value="VFT88383.1"/>
    <property type="molecule type" value="Genomic_DNA"/>
</dbReference>
<organism evidence="2 3">
    <name type="scientific">Aphanomyces stellatus</name>
    <dbReference type="NCBI Taxonomy" id="120398"/>
    <lineage>
        <taxon>Eukaryota</taxon>
        <taxon>Sar</taxon>
        <taxon>Stramenopiles</taxon>
        <taxon>Oomycota</taxon>
        <taxon>Saprolegniomycetes</taxon>
        <taxon>Saprolegniales</taxon>
        <taxon>Verrucalvaceae</taxon>
        <taxon>Aphanomyces</taxon>
    </lineage>
</organism>
<evidence type="ECO:0000313" key="1">
    <source>
        <dbReference type="EMBL" id="KAF0697807.1"/>
    </source>
</evidence>
<dbReference type="PANTHER" id="PTHR46586:SF3">
    <property type="entry name" value="ANKYRIN REPEAT-CONTAINING PROTEIN"/>
    <property type="match status" value="1"/>
</dbReference>
<protein>
    <submittedName>
        <fullName evidence="2">Aste57867_11522 protein</fullName>
    </submittedName>
</protein>
<dbReference type="SUPFAM" id="SSF48403">
    <property type="entry name" value="Ankyrin repeat"/>
    <property type="match status" value="1"/>
</dbReference>
<dbReference type="PANTHER" id="PTHR46586">
    <property type="entry name" value="ANKYRIN REPEAT-CONTAINING PROTEIN"/>
    <property type="match status" value="1"/>
</dbReference>
<keyword evidence="3" id="KW-1185">Reference proteome</keyword>
<reference evidence="2 3" key="1">
    <citation type="submission" date="2019-03" db="EMBL/GenBank/DDBJ databases">
        <authorList>
            <person name="Gaulin E."/>
            <person name="Dumas B."/>
        </authorList>
    </citation>
    <scope>NUCLEOTIDE SEQUENCE [LARGE SCALE GENOMIC DNA]</scope>
    <source>
        <strain evidence="2">CBS 568.67</strain>
    </source>
</reference>
<dbReference type="InterPro" id="IPR052050">
    <property type="entry name" value="SecEffector_AnkRepeat"/>
</dbReference>
<proteinExistence type="predicted"/>
<reference evidence="1" key="2">
    <citation type="submission" date="2019-06" db="EMBL/GenBank/DDBJ databases">
        <title>Genomics analysis of Aphanomyces spp. identifies a new class of oomycete effector associated with host adaptation.</title>
        <authorList>
            <person name="Gaulin E."/>
        </authorList>
    </citation>
    <scope>NUCLEOTIDE SEQUENCE</scope>
    <source>
        <strain evidence="1">CBS 578.67</strain>
    </source>
</reference>
<dbReference type="EMBL" id="VJMH01005289">
    <property type="protein sequence ID" value="KAF0697807.1"/>
    <property type="molecule type" value="Genomic_DNA"/>
</dbReference>
<gene>
    <name evidence="2" type="primary">Aste57867_11522</name>
    <name evidence="1" type="ORF">As57867_011479</name>
    <name evidence="2" type="ORF">ASTE57867_11522</name>
</gene>
<evidence type="ECO:0000313" key="2">
    <source>
        <dbReference type="EMBL" id="VFT88383.1"/>
    </source>
</evidence>
<dbReference type="Proteomes" id="UP000332933">
    <property type="component" value="Unassembled WGS sequence"/>
</dbReference>
<dbReference type="Gene3D" id="1.25.40.20">
    <property type="entry name" value="Ankyrin repeat-containing domain"/>
    <property type="match status" value="1"/>
</dbReference>
<name>A0A485KT78_9STRA</name>
<dbReference type="Pfam" id="PF13637">
    <property type="entry name" value="Ank_4"/>
    <property type="match status" value="2"/>
</dbReference>
<dbReference type="AlphaFoldDB" id="A0A485KT78"/>
<dbReference type="InterPro" id="IPR036770">
    <property type="entry name" value="Ankyrin_rpt-contain_sf"/>
</dbReference>
<dbReference type="InterPro" id="IPR002110">
    <property type="entry name" value="Ankyrin_rpt"/>
</dbReference>